<reference evidence="1 2" key="1">
    <citation type="submission" date="2020-08" db="EMBL/GenBank/DDBJ databases">
        <title>Genomic Encyclopedia of Type Strains, Phase IV (KMG-IV): sequencing the most valuable type-strain genomes for metagenomic binning, comparative biology and taxonomic classification.</title>
        <authorList>
            <person name="Goeker M."/>
        </authorList>
    </citation>
    <scope>NUCLEOTIDE SEQUENCE [LARGE SCALE GENOMIC DNA]</scope>
    <source>
        <strain evidence="1 2">DSM 29348</strain>
    </source>
</reference>
<keyword evidence="2" id="KW-1185">Reference proteome</keyword>
<dbReference type="Proteomes" id="UP000552757">
    <property type="component" value="Unassembled WGS sequence"/>
</dbReference>
<proteinExistence type="predicted"/>
<evidence type="ECO:0000313" key="2">
    <source>
        <dbReference type="Proteomes" id="UP000552757"/>
    </source>
</evidence>
<comment type="caution">
    <text evidence="1">The sequence shown here is derived from an EMBL/GenBank/DDBJ whole genome shotgun (WGS) entry which is preliminary data.</text>
</comment>
<accession>A0A7W6DHN0</accession>
<protein>
    <submittedName>
        <fullName evidence="1">Uncharacterized protein</fullName>
    </submittedName>
</protein>
<organism evidence="1 2">
    <name type="scientific">Sphingobium fontiphilum</name>
    <dbReference type="NCBI Taxonomy" id="944425"/>
    <lineage>
        <taxon>Bacteria</taxon>
        <taxon>Pseudomonadati</taxon>
        <taxon>Pseudomonadota</taxon>
        <taxon>Alphaproteobacteria</taxon>
        <taxon>Sphingomonadales</taxon>
        <taxon>Sphingomonadaceae</taxon>
        <taxon>Sphingobium</taxon>
    </lineage>
</organism>
<dbReference type="EMBL" id="JACIEB010000009">
    <property type="protein sequence ID" value="MBB3983485.1"/>
    <property type="molecule type" value="Genomic_DNA"/>
</dbReference>
<sequence>MASMESDRTQPMTATLMLHDPDGRPWPLTLSRDCLRFIGPYRRLDDFDIDAILLFDAVRRAA</sequence>
<dbReference type="AlphaFoldDB" id="A0A7W6DHN0"/>
<name>A0A7W6DHN0_9SPHN</name>
<evidence type="ECO:0000313" key="1">
    <source>
        <dbReference type="EMBL" id="MBB3983485.1"/>
    </source>
</evidence>
<gene>
    <name evidence="1" type="ORF">GGR44_003176</name>
</gene>